<dbReference type="Proteomes" id="UP001151699">
    <property type="component" value="Unassembled WGS sequence"/>
</dbReference>
<sequence>MPVLTITTMTQEAYLNQCQCQKHIGLTLKSQSSTGAIITQVHRQLIVNKEIRK</sequence>
<comment type="caution">
    <text evidence="1">The sequence shown here is derived from an EMBL/GenBank/DDBJ whole genome shotgun (WGS) entry which is preliminary data.</text>
</comment>
<name>A0A9Q0MHS3_9DIPT</name>
<evidence type="ECO:0000313" key="2">
    <source>
        <dbReference type="Proteomes" id="UP001151699"/>
    </source>
</evidence>
<dbReference type="EMBL" id="WJQU01006235">
    <property type="protein sequence ID" value="KAJ6599596.1"/>
    <property type="molecule type" value="Genomic_DNA"/>
</dbReference>
<reference evidence="1" key="1">
    <citation type="submission" date="2022-07" db="EMBL/GenBank/DDBJ databases">
        <authorList>
            <person name="Trinca V."/>
            <person name="Uliana J.V.C."/>
            <person name="Torres T.T."/>
            <person name="Ward R.J."/>
            <person name="Monesi N."/>
        </authorList>
    </citation>
    <scope>NUCLEOTIDE SEQUENCE</scope>
    <source>
        <strain evidence="1">HSMRA1968</strain>
        <tissue evidence="1">Whole embryos</tissue>
    </source>
</reference>
<protein>
    <submittedName>
        <fullName evidence="1">Uncharacterized protein</fullName>
    </submittedName>
</protein>
<dbReference type="AlphaFoldDB" id="A0A9Q0MHS3"/>
<keyword evidence="2" id="KW-1185">Reference proteome</keyword>
<organism evidence="1 2">
    <name type="scientific">Pseudolycoriella hygida</name>
    <dbReference type="NCBI Taxonomy" id="35572"/>
    <lineage>
        <taxon>Eukaryota</taxon>
        <taxon>Metazoa</taxon>
        <taxon>Ecdysozoa</taxon>
        <taxon>Arthropoda</taxon>
        <taxon>Hexapoda</taxon>
        <taxon>Insecta</taxon>
        <taxon>Pterygota</taxon>
        <taxon>Neoptera</taxon>
        <taxon>Endopterygota</taxon>
        <taxon>Diptera</taxon>
        <taxon>Nematocera</taxon>
        <taxon>Sciaroidea</taxon>
        <taxon>Sciaridae</taxon>
        <taxon>Pseudolycoriella</taxon>
    </lineage>
</organism>
<evidence type="ECO:0000313" key="1">
    <source>
        <dbReference type="EMBL" id="KAJ6599596.1"/>
    </source>
</evidence>
<gene>
    <name evidence="1" type="ORF">Bhyg_18026</name>
</gene>
<accession>A0A9Q0MHS3</accession>
<proteinExistence type="predicted"/>